<comment type="caution">
    <text evidence="1">The sequence shown here is derived from an EMBL/GenBank/DDBJ whole genome shotgun (WGS) entry which is preliminary data.</text>
</comment>
<dbReference type="GeneID" id="93198874"/>
<proteinExistence type="predicted"/>
<dbReference type="EMBL" id="NMVR01000002">
    <property type="protein sequence ID" value="PJG41292.1"/>
    <property type="molecule type" value="Genomic_DNA"/>
</dbReference>
<dbReference type="RefSeq" id="WP_006811087.1">
    <property type="nucleotide sequence ID" value="NZ_CP047736.1"/>
</dbReference>
<dbReference type="Proteomes" id="UP000231328">
    <property type="component" value="Unassembled WGS sequence"/>
</dbReference>
<evidence type="ECO:0000313" key="1">
    <source>
        <dbReference type="EMBL" id="PJG41292.1"/>
    </source>
</evidence>
<sequence>MSESNLFELVALIKAAKSDPSAIVDALWEAGYRQPERSEKEAAKITIDTFFYCMAFDMPTDFWPRDYDSVLQNELMKAVIGEDGELAYATASEIAKSVINAGFSKEAANG</sequence>
<organism evidence="1 2">
    <name type="scientific">Enterobacter hormaechei</name>
    <dbReference type="NCBI Taxonomy" id="158836"/>
    <lineage>
        <taxon>Bacteria</taxon>
        <taxon>Pseudomonadati</taxon>
        <taxon>Pseudomonadota</taxon>
        <taxon>Gammaproteobacteria</taxon>
        <taxon>Enterobacterales</taxon>
        <taxon>Enterobacteriaceae</taxon>
        <taxon>Enterobacter</taxon>
        <taxon>Enterobacter cloacae complex</taxon>
    </lineage>
</organism>
<name>A0AAP8GPW7_9ENTR</name>
<reference evidence="1 2" key="1">
    <citation type="submission" date="2017-07" db="EMBL/GenBank/DDBJ databases">
        <title>Draft genome sequence of Enterobacter cloacae ST128, a clinical strain coproducing KPC-2 and NDM-1 carbapenemases.</title>
        <authorList>
            <person name="Li X."/>
        </authorList>
    </citation>
    <scope>NUCLEOTIDE SEQUENCE [LARGE SCALE GENOMIC DNA]</scope>
    <source>
        <strain evidence="1 2">HBY</strain>
    </source>
</reference>
<accession>A0AAP8GPW7</accession>
<protein>
    <submittedName>
        <fullName evidence="1">Uncharacterized protein</fullName>
    </submittedName>
</protein>
<evidence type="ECO:0000313" key="2">
    <source>
        <dbReference type="Proteomes" id="UP000231328"/>
    </source>
</evidence>
<gene>
    <name evidence="1" type="ORF">CGZ54_00840</name>
</gene>
<dbReference type="AlphaFoldDB" id="A0AAP8GPW7"/>